<dbReference type="PANTHER" id="PTHR22550:SF5">
    <property type="entry name" value="LEUCINE ZIPPER PROTEIN 4"/>
    <property type="match status" value="1"/>
</dbReference>
<dbReference type="PROSITE" id="PS50234">
    <property type="entry name" value="VWFA"/>
    <property type="match status" value="1"/>
</dbReference>
<feature type="transmembrane region" description="Helical" evidence="5">
    <location>
        <begin position="46"/>
        <end position="68"/>
    </location>
</feature>
<reference evidence="7 8" key="1">
    <citation type="submission" date="2017-12" db="EMBL/GenBank/DDBJ databases">
        <title>Phylogenetic diversity of female urinary microbiome.</title>
        <authorList>
            <person name="Thomas-White K."/>
            <person name="Wolfe A.J."/>
        </authorList>
    </citation>
    <scope>NUCLEOTIDE SEQUENCE [LARGE SCALE GENOMIC DNA]</scope>
    <source>
        <strain evidence="7 8">UMB0112</strain>
    </source>
</reference>
<dbReference type="Gene3D" id="3.40.50.410">
    <property type="entry name" value="von Willebrand factor, type A domain"/>
    <property type="match status" value="1"/>
</dbReference>
<feature type="transmembrane region" description="Helical" evidence="5">
    <location>
        <begin position="270"/>
        <end position="289"/>
    </location>
</feature>
<evidence type="ECO:0000256" key="2">
    <source>
        <dbReference type="ARBA" id="ARBA00022692"/>
    </source>
</evidence>
<dbReference type="EMBL" id="PKHU01000001">
    <property type="protein sequence ID" value="PKZ30007.1"/>
    <property type="molecule type" value="Genomic_DNA"/>
</dbReference>
<dbReference type="Pfam" id="PF00092">
    <property type="entry name" value="VWA"/>
    <property type="match status" value="1"/>
</dbReference>
<dbReference type="InterPro" id="IPR036465">
    <property type="entry name" value="vWFA_dom_sf"/>
</dbReference>
<keyword evidence="1" id="KW-1003">Cell membrane</keyword>
<dbReference type="InterPro" id="IPR050768">
    <property type="entry name" value="UPF0353/GerABKA_families"/>
</dbReference>
<keyword evidence="3 5" id="KW-1133">Transmembrane helix</keyword>
<evidence type="ECO:0000259" key="6">
    <source>
        <dbReference type="PROSITE" id="PS50234"/>
    </source>
</evidence>
<protein>
    <recommendedName>
        <fullName evidence="6">VWFA domain-containing protein</fullName>
    </recommendedName>
</protein>
<comment type="caution">
    <text evidence="7">The sequence shown here is derived from an EMBL/GenBank/DDBJ whole genome shotgun (WGS) entry which is preliminary data.</text>
</comment>
<keyword evidence="4 5" id="KW-0472">Membrane</keyword>
<evidence type="ECO:0000256" key="3">
    <source>
        <dbReference type="ARBA" id="ARBA00022989"/>
    </source>
</evidence>
<feature type="domain" description="VWFA" evidence="6">
    <location>
        <begin position="82"/>
        <end position="252"/>
    </location>
</feature>
<dbReference type="Proteomes" id="UP000234639">
    <property type="component" value="Unassembled WGS sequence"/>
</dbReference>
<evidence type="ECO:0000313" key="7">
    <source>
        <dbReference type="EMBL" id="PKZ30007.1"/>
    </source>
</evidence>
<dbReference type="InterPro" id="IPR002035">
    <property type="entry name" value="VWF_A"/>
</dbReference>
<name>A0A2I1NC78_9BACT</name>
<dbReference type="RefSeq" id="WP_101636492.1">
    <property type="nucleotide sequence ID" value="NZ_JAWGVX010000035.1"/>
</dbReference>
<evidence type="ECO:0000256" key="1">
    <source>
        <dbReference type="ARBA" id="ARBA00022475"/>
    </source>
</evidence>
<dbReference type="SUPFAM" id="SSF53300">
    <property type="entry name" value="vWA-like"/>
    <property type="match status" value="1"/>
</dbReference>
<dbReference type="PANTHER" id="PTHR22550">
    <property type="entry name" value="SPORE GERMINATION PROTEIN"/>
    <property type="match status" value="1"/>
</dbReference>
<gene>
    <name evidence="7" type="ORF">CYJ41_00780</name>
</gene>
<evidence type="ECO:0000256" key="4">
    <source>
        <dbReference type="ARBA" id="ARBA00023136"/>
    </source>
</evidence>
<accession>A0A2I1NC78</accession>
<organism evidence="7 8">
    <name type="scientific">Campylobacter ureolyticus</name>
    <dbReference type="NCBI Taxonomy" id="827"/>
    <lineage>
        <taxon>Bacteria</taxon>
        <taxon>Pseudomonadati</taxon>
        <taxon>Campylobacterota</taxon>
        <taxon>Epsilonproteobacteria</taxon>
        <taxon>Campylobacterales</taxon>
        <taxon>Campylobacteraceae</taxon>
        <taxon>Campylobacter</taxon>
    </lineage>
</organism>
<evidence type="ECO:0000313" key="8">
    <source>
        <dbReference type="Proteomes" id="UP000234639"/>
    </source>
</evidence>
<evidence type="ECO:0000256" key="5">
    <source>
        <dbReference type="SAM" id="Phobius"/>
    </source>
</evidence>
<feature type="transmembrane region" description="Helical" evidence="5">
    <location>
        <begin position="6"/>
        <end position="23"/>
    </location>
</feature>
<dbReference type="SMART" id="SM00327">
    <property type="entry name" value="VWA"/>
    <property type="match status" value="1"/>
</dbReference>
<dbReference type="AlphaFoldDB" id="A0A2I1NC78"/>
<proteinExistence type="predicted"/>
<sequence>MIEFENLWAFLIPFIYLIFLKFCKQKKEAFYFSNIKMLKNATKNRTILKGILKFLLILSLSTALASPIKKDEIKSSNSQGYEIALMLDASGSMSEGNKFEIVKEILNDFIDKRKDDALALNVFADFAYTAIPLTYDKTSIKRLLEKIKLGMVGLNRTALYEGLFLTSNLFKDSNSKNKIIILPTDGIDNAGTIPLDVAIKTAQKYNIKVYTVGVGRAGDFNPDVLRYIAQQTGGKYYSSSSSSGLKQIYDEIDKLEKSEIESQKFIKKTYFYFYFLGFGLFLMVVLFLYDNRKINV</sequence>
<keyword evidence="2 5" id="KW-0812">Transmembrane</keyword>